<evidence type="ECO:0000256" key="7">
    <source>
        <dbReference type="ARBA" id="ARBA00023242"/>
    </source>
</evidence>
<comment type="function">
    <text evidence="10">Acts as a component of the essential kinetochore-associated NDC80 complex, which is required for chromosome segregation and spindle checkpoint activity.</text>
</comment>
<evidence type="ECO:0000256" key="2">
    <source>
        <dbReference type="ARBA" id="ARBA00022454"/>
    </source>
</evidence>
<dbReference type="GO" id="GO:0051315">
    <property type="term" value="P:attachment of mitotic spindle microtubules to kinetochore"/>
    <property type="evidence" value="ECO:0007669"/>
    <property type="project" value="UniProtKB-UniRule"/>
</dbReference>
<dbReference type="Proteomes" id="UP000247702">
    <property type="component" value="Unassembled WGS sequence"/>
</dbReference>
<keyword evidence="2 10" id="KW-0158">Chromosome</keyword>
<feature type="domain" description="DUF5595" evidence="14">
    <location>
        <begin position="233"/>
        <end position="299"/>
    </location>
</feature>
<comment type="subcellular location">
    <subcellularLocation>
        <location evidence="10">Chromosome</location>
        <location evidence="10">Centromere</location>
        <location evidence="10">Kinetochore</location>
    </subcellularLocation>
    <subcellularLocation>
        <location evidence="10">Nucleus</location>
    </subcellularLocation>
</comment>
<evidence type="ECO:0000259" key="15">
    <source>
        <dbReference type="Pfam" id="PF24487"/>
    </source>
</evidence>
<evidence type="ECO:0000256" key="11">
    <source>
        <dbReference type="SAM" id="Coils"/>
    </source>
</evidence>
<comment type="caution">
    <text evidence="16">The sequence shown here is derived from an EMBL/GenBank/DDBJ whole genome shotgun (WGS) entry which is preliminary data.</text>
</comment>
<dbReference type="InterPro" id="IPR055260">
    <property type="entry name" value="Ndc80_CH"/>
</dbReference>
<dbReference type="GO" id="GO:0031262">
    <property type="term" value="C:Ndc80 complex"/>
    <property type="evidence" value="ECO:0007669"/>
    <property type="project" value="UniProtKB-UniRule"/>
</dbReference>
<keyword evidence="9 10" id="KW-0137">Centromere</keyword>
<name>A0A2Z6SI23_9GLOM</name>
<comment type="subunit">
    <text evidence="10">Component of the NDC80 complex.</text>
</comment>
<dbReference type="Pfam" id="PF18077">
    <property type="entry name" value="DUF5595"/>
    <property type="match status" value="1"/>
</dbReference>
<evidence type="ECO:0000259" key="14">
    <source>
        <dbReference type="Pfam" id="PF18077"/>
    </source>
</evidence>
<dbReference type="PANTHER" id="PTHR10643:SF2">
    <property type="entry name" value="KINETOCHORE PROTEIN NDC80 HOMOLOG"/>
    <property type="match status" value="1"/>
</dbReference>
<proteinExistence type="inferred from homology"/>
<feature type="domain" description="Kinetochore protein NDC80 loop region" evidence="15">
    <location>
        <begin position="400"/>
        <end position="612"/>
    </location>
</feature>
<evidence type="ECO:0000259" key="13">
    <source>
        <dbReference type="Pfam" id="PF03801"/>
    </source>
</evidence>
<feature type="region of interest" description="Disordered" evidence="12">
    <location>
        <begin position="365"/>
        <end position="386"/>
    </location>
</feature>
<keyword evidence="7 10" id="KW-0539">Nucleus</keyword>
<feature type="coiled-coil region" evidence="11">
    <location>
        <begin position="474"/>
        <end position="561"/>
    </location>
</feature>
<keyword evidence="3 10" id="KW-0132">Cell division</keyword>
<keyword evidence="8 10" id="KW-0131">Cell cycle</keyword>
<dbReference type="Pfam" id="PF24487">
    <property type="entry name" value="NDC80_loop"/>
    <property type="match status" value="1"/>
</dbReference>
<evidence type="ECO:0000256" key="9">
    <source>
        <dbReference type="ARBA" id="ARBA00023328"/>
    </source>
</evidence>
<organism evidence="16 17">
    <name type="scientific">Rhizophagus clarus</name>
    <dbReference type="NCBI Taxonomy" id="94130"/>
    <lineage>
        <taxon>Eukaryota</taxon>
        <taxon>Fungi</taxon>
        <taxon>Fungi incertae sedis</taxon>
        <taxon>Mucoromycota</taxon>
        <taxon>Glomeromycotina</taxon>
        <taxon>Glomeromycetes</taxon>
        <taxon>Glomerales</taxon>
        <taxon>Glomeraceae</taxon>
        <taxon>Rhizophagus</taxon>
    </lineage>
</organism>
<feature type="compositionally biased region" description="Polar residues" evidence="12">
    <location>
        <begin position="86"/>
        <end position="107"/>
    </location>
</feature>
<dbReference type="InterPro" id="IPR038273">
    <property type="entry name" value="Ndc80_sf"/>
</dbReference>
<dbReference type="AlphaFoldDB" id="A0A2Z6SI23"/>
<dbReference type="Gene3D" id="1.10.418.30">
    <property type="entry name" value="Ncd80 complex, Ncd80 subunit"/>
    <property type="match status" value="1"/>
</dbReference>
<evidence type="ECO:0000256" key="10">
    <source>
        <dbReference type="RuleBase" id="RU368072"/>
    </source>
</evidence>
<keyword evidence="17" id="KW-1185">Reference proteome</keyword>
<dbReference type="STRING" id="94130.A0A2Z6SI23"/>
<dbReference type="Gene3D" id="6.10.250.1950">
    <property type="match status" value="1"/>
</dbReference>
<evidence type="ECO:0000256" key="1">
    <source>
        <dbReference type="ARBA" id="ARBA00007050"/>
    </source>
</evidence>
<evidence type="ECO:0000256" key="4">
    <source>
        <dbReference type="ARBA" id="ARBA00022776"/>
    </source>
</evidence>
<comment type="similarity">
    <text evidence="1 10">Belongs to the NDC80/HEC1 family.</text>
</comment>
<reference evidence="16 17" key="1">
    <citation type="submission" date="2017-11" db="EMBL/GenBank/DDBJ databases">
        <title>The genome of Rhizophagus clarus HR1 reveals common genetic basis of auxotrophy among arbuscular mycorrhizal fungi.</title>
        <authorList>
            <person name="Kobayashi Y."/>
        </authorList>
    </citation>
    <scope>NUCLEOTIDE SEQUENCE [LARGE SCALE GENOMIC DNA]</scope>
    <source>
        <strain evidence="16 17">HR1</strain>
    </source>
</reference>
<evidence type="ECO:0000256" key="5">
    <source>
        <dbReference type="ARBA" id="ARBA00022838"/>
    </source>
</evidence>
<evidence type="ECO:0000313" key="16">
    <source>
        <dbReference type="EMBL" id="GBC05329.1"/>
    </source>
</evidence>
<feature type="region of interest" description="Disordered" evidence="12">
    <location>
        <begin position="75"/>
        <end position="116"/>
    </location>
</feature>
<dbReference type="Pfam" id="PF03801">
    <property type="entry name" value="Ndc80_HEC"/>
    <property type="match status" value="1"/>
</dbReference>
<gene>
    <name evidence="16" type="ORF">RclHR1_06180014</name>
</gene>
<evidence type="ECO:0000256" key="6">
    <source>
        <dbReference type="ARBA" id="ARBA00023054"/>
    </source>
</evidence>
<accession>A0A2Z6SI23</accession>
<feature type="domain" description="Kinetochore protein Ndc80 CH" evidence="13">
    <location>
        <begin position="84"/>
        <end position="225"/>
    </location>
</feature>
<dbReference type="PANTHER" id="PTHR10643">
    <property type="entry name" value="KINETOCHORE PROTEIN NDC80"/>
    <property type="match status" value="1"/>
</dbReference>
<keyword evidence="5 10" id="KW-0995">Kinetochore</keyword>
<evidence type="ECO:0000256" key="8">
    <source>
        <dbReference type="ARBA" id="ARBA00023306"/>
    </source>
</evidence>
<dbReference type="InterPro" id="IPR005550">
    <property type="entry name" value="Kinetochore_Ndc80"/>
</dbReference>
<dbReference type="GO" id="GO:0005634">
    <property type="term" value="C:nucleus"/>
    <property type="evidence" value="ECO:0007669"/>
    <property type="project" value="UniProtKB-SubCell"/>
</dbReference>
<evidence type="ECO:0000313" key="17">
    <source>
        <dbReference type="Proteomes" id="UP000247702"/>
    </source>
</evidence>
<dbReference type="GO" id="GO:0051301">
    <property type="term" value="P:cell division"/>
    <property type="evidence" value="ECO:0007669"/>
    <property type="project" value="UniProtKB-UniRule"/>
</dbReference>
<protein>
    <recommendedName>
        <fullName evidence="10">Kinetochore protein NDC80</fullName>
    </recommendedName>
</protein>
<dbReference type="InterPro" id="IPR057091">
    <property type="entry name" value="NDC80_loop"/>
</dbReference>
<keyword evidence="6 11" id="KW-0175">Coiled coil</keyword>
<keyword evidence="4 10" id="KW-0498">Mitosis</keyword>
<sequence>MIMDQYTRKSSLPQRRVTLANIADSNQYLAGLRQQQPMSAMRQRPTTTTQHSKKVSQANFPLAGRVSKVVSETVNPKGFGRAGRSSVRQGSTLQAISQDRINDNNNIRQKDTRPLRDKQYQMESIDLIIEFLRNSDYPYQIEQRNLTSPIAKDFLNIFRFLYNRLEPYKDILKTDDIAGALKAIKYPFIHDVSKSSLQAVGNQQTWPTLLGMLRWLVEVVAMWERVESLENDQNVMSLESLFFNYLAASYELFLNGADEYPEQDEELSINFERMCEELIKNNDELQSAVNELENELNRMNETKDPLTEVRNDNQTLRSDMDKFNSYTKHLEEKKKKLSEAIVKLEEQQKTIELELKKNEEEKEKIQRQVDSQPISPDDVERMHKESEQITNKRNVIAGKMKEVNKSQWEKKLDFEKEIIELEHLIQSHNSNLFRIGLLPSSSRLANGENFELSINVEADRIEKILSLDLKDTVRNKLTEVRKEFINELDKTQEQITRANEDIQRLIDDIGDKESDLHNLEETKNSLSKQFDELKESDQKEYDNLVKRIVAFEQRVKQSKSKGNSNYIECKQKRQEIQIHYDHIFREYHIAREAAMNEFNQIKNDQHRRLQNITAAFASLRQLSRDYLKDVVKKEKHQKVHS</sequence>
<dbReference type="InterPro" id="IPR040967">
    <property type="entry name" value="DUF5595"/>
</dbReference>
<dbReference type="EMBL" id="BEXD01004002">
    <property type="protein sequence ID" value="GBC05329.1"/>
    <property type="molecule type" value="Genomic_DNA"/>
</dbReference>
<evidence type="ECO:0000256" key="3">
    <source>
        <dbReference type="ARBA" id="ARBA00022618"/>
    </source>
</evidence>
<feature type="region of interest" description="Disordered" evidence="12">
    <location>
        <begin position="34"/>
        <end position="55"/>
    </location>
</feature>
<evidence type="ECO:0000256" key="12">
    <source>
        <dbReference type="SAM" id="MobiDB-lite"/>
    </source>
</evidence>